<evidence type="ECO:0000313" key="6">
    <source>
        <dbReference type="Proteomes" id="UP001169458"/>
    </source>
</evidence>
<dbReference type="Proteomes" id="UP001169458">
    <property type="component" value="Unassembled WGS sequence"/>
</dbReference>
<evidence type="ECO:0000313" key="5">
    <source>
        <dbReference type="EMBL" id="MDM8326442.1"/>
    </source>
</evidence>
<evidence type="ECO:0000256" key="2">
    <source>
        <dbReference type="ARBA" id="ARBA00022729"/>
    </source>
</evidence>
<evidence type="ECO:0000256" key="4">
    <source>
        <dbReference type="ARBA" id="ARBA00022825"/>
    </source>
</evidence>
<keyword evidence="6" id="KW-1185">Reference proteome</keyword>
<keyword evidence="4" id="KW-0720">Serine protease</keyword>
<dbReference type="Pfam" id="PF13365">
    <property type="entry name" value="Trypsin_2"/>
    <property type="match status" value="1"/>
</dbReference>
<accession>A0ABT7VJJ6</accession>
<dbReference type="InterPro" id="IPR000126">
    <property type="entry name" value="V8_ser_AS"/>
</dbReference>
<keyword evidence="1 5" id="KW-0645">Protease</keyword>
<proteinExistence type="predicted"/>
<keyword evidence="3" id="KW-0378">Hydrolase</keyword>
<dbReference type="GO" id="GO:0006508">
    <property type="term" value="P:proteolysis"/>
    <property type="evidence" value="ECO:0007669"/>
    <property type="project" value="UniProtKB-KW"/>
</dbReference>
<dbReference type="GO" id="GO:0008233">
    <property type="term" value="F:peptidase activity"/>
    <property type="evidence" value="ECO:0007669"/>
    <property type="project" value="UniProtKB-KW"/>
</dbReference>
<sequence length="217" mass="23767">MDIINLHRLVYTVGRITPAGIQLLGTCFLLNKPGIFVTAAHVTNNDDNNLVVALNPNTNMLTYQDTSDTKVVYIKVNIEKIDPVHDICLLKSDKDIFSNICIGSTDDIMVSERLSIVGYPHCTQGRNVLTYQETTVGAKILIESSYVKSKHLVLNIQTRPGQSGSPVFRETDSKLVAMVIGSYAPNSQGAISLGGVDPHTLHQTTHAVSTEYILKML</sequence>
<keyword evidence="2" id="KW-0732">Signal</keyword>
<gene>
    <name evidence="5" type="ORF">QUW60_14640</name>
</gene>
<dbReference type="Gene3D" id="2.40.10.10">
    <property type="entry name" value="Trypsin-like serine proteases"/>
    <property type="match status" value="2"/>
</dbReference>
<comment type="caution">
    <text evidence="5">The sequence shown here is derived from an EMBL/GenBank/DDBJ whole genome shotgun (WGS) entry which is preliminary data.</text>
</comment>
<dbReference type="RefSeq" id="WP_289561408.1">
    <property type="nucleotide sequence ID" value="NZ_JAUDEN010000050.1"/>
</dbReference>
<name>A0ABT7VJJ6_9BACE</name>
<dbReference type="InterPro" id="IPR043504">
    <property type="entry name" value="Peptidase_S1_PA_chymotrypsin"/>
</dbReference>
<evidence type="ECO:0000256" key="1">
    <source>
        <dbReference type="ARBA" id="ARBA00022670"/>
    </source>
</evidence>
<dbReference type="InterPro" id="IPR009003">
    <property type="entry name" value="Peptidase_S1_PA"/>
</dbReference>
<organism evidence="5 6">
    <name type="scientific">Bacteroides gallinaceum</name>
    <dbReference type="NCBI Taxonomy" id="1462571"/>
    <lineage>
        <taxon>Bacteria</taxon>
        <taxon>Pseudomonadati</taxon>
        <taxon>Bacteroidota</taxon>
        <taxon>Bacteroidia</taxon>
        <taxon>Bacteroidales</taxon>
        <taxon>Bacteroidaceae</taxon>
        <taxon>Bacteroides</taxon>
    </lineage>
</organism>
<dbReference type="SUPFAM" id="SSF50494">
    <property type="entry name" value="Trypsin-like serine proteases"/>
    <property type="match status" value="1"/>
</dbReference>
<evidence type="ECO:0000256" key="3">
    <source>
        <dbReference type="ARBA" id="ARBA00022801"/>
    </source>
</evidence>
<protein>
    <submittedName>
        <fullName evidence="5">Serine protease</fullName>
    </submittedName>
</protein>
<dbReference type="PROSITE" id="PS00673">
    <property type="entry name" value="V8_SER"/>
    <property type="match status" value="1"/>
</dbReference>
<dbReference type="EMBL" id="JAUDEN010000050">
    <property type="protein sequence ID" value="MDM8326442.1"/>
    <property type="molecule type" value="Genomic_DNA"/>
</dbReference>
<reference evidence="6" key="1">
    <citation type="submission" date="2023-07" db="EMBL/GenBank/DDBJ databases">
        <title>Identification and characterization of horizontal gene transfer across gut microbiota members of farm animals based on homology search.</title>
        <authorList>
            <person name="Schwarzerova J."/>
            <person name="Nykrynova M."/>
            <person name="Jureckova K."/>
            <person name="Cejkova D."/>
            <person name="Rychlik I."/>
        </authorList>
    </citation>
    <scope>NUCLEOTIDE SEQUENCE [LARGE SCALE GENOMIC DNA]</scope>
    <source>
        <strain evidence="6">109_WCHN</strain>
    </source>
</reference>